<gene>
    <name evidence="1" type="ORF">PSYICH_LOCUS13613</name>
</gene>
<evidence type="ECO:0000313" key="1">
    <source>
        <dbReference type="EMBL" id="CAH1113304.1"/>
    </source>
</evidence>
<accession>A0A9P0D7A9</accession>
<keyword evidence="2" id="KW-1185">Reference proteome</keyword>
<dbReference type="EMBL" id="OV651819">
    <property type="protein sequence ID" value="CAH1113304.1"/>
    <property type="molecule type" value="Genomic_DNA"/>
</dbReference>
<protein>
    <submittedName>
        <fullName evidence="1">Uncharacterized protein</fullName>
    </submittedName>
</protein>
<dbReference type="AlphaFoldDB" id="A0A9P0D7A9"/>
<dbReference type="Proteomes" id="UP001153636">
    <property type="component" value="Chromosome 7"/>
</dbReference>
<name>A0A9P0D7A9_9CUCU</name>
<organism evidence="1 2">
    <name type="scientific">Psylliodes chrysocephalus</name>
    <dbReference type="NCBI Taxonomy" id="3402493"/>
    <lineage>
        <taxon>Eukaryota</taxon>
        <taxon>Metazoa</taxon>
        <taxon>Ecdysozoa</taxon>
        <taxon>Arthropoda</taxon>
        <taxon>Hexapoda</taxon>
        <taxon>Insecta</taxon>
        <taxon>Pterygota</taxon>
        <taxon>Neoptera</taxon>
        <taxon>Endopterygota</taxon>
        <taxon>Coleoptera</taxon>
        <taxon>Polyphaga</taxon>
        <taxon>Cucujiformia</taxon>
        <taxon>Chrysomeloidea</taxon>
        <taxon>Chrysomelidae</taxon>
        <taxon>Galerucinae</taxon>
        <taxon>Alticini</taxon>
        <taxon>Psylliodes</taxon>
    </lineage>
</organism>
<proteinExistence type="predicted"/>
<evidence type="ECO:0000313" key="2">
    <source>
        <dbReference type="Proteomes" id="UP001153636"/>
    </source>
</evidence>
<sequence length="182" mass="21580">MIGKLTKKFKVIHSIRPKLTLIPKKRIKYERDNTPQRWSRRIRSLPPIPFDVLSPTRKVKKIKSEPADETDKVKCSKSFQKRKFVDSSTLRREHLFQKRGSLFDNDSIEIVRIIPVVVHVKRNKAQLRSISDETEIKVQDRSSNKLSKSLNSCTFHERFKEECSDLEKRWSRRLKSMPFFGK</sequence>
<dbReference type="OrthoDB" id="6735078at2759"/>
<reference evidence="1" key="1">
    <citation type="submission" date="2022-01" db="EMBL/GenBank/DDBJ databases">
        <authorList>
            <person name="King R."/>
        </authorList>
    </citation>
    <scope>NUCLEOTIDE SEQUENCE</scope>
</reference>